<reference evidence="1 2" key="1">
    <citation type="submission" date="2019-03" db="EMBL/GenBank/DDBJ databases">
        <title>Single cell metagenomics reveals metabolic interactions within the superorganism composed of flagellate Streblomastix strix and complex community of Bacteroidetes bacteria on its surface.</title>
        <authorList>
            <person name="Treitli S.C."/>
            <person name="Kolisko M."/>
            <person name="Husnik F."/>
            <person name="Keeling P."/>
            <person name="Hampl V."/>
        </authorList>
    </citation>
    <scope>NUCLEOTIDE SEQUENCE [LARGE SCALE GENOMIC DNA]</scope>
    <source>
        <strain evidence="1">ST1C</strain>
    </source>
</reference>
<proteinExistence type="predicted"/>
<dbReference type="EMBL" id="SNRW01001062">
    <property type="protein sequence ID" value="KAA6397966.1"/>
    <property type="molecule type" value="Genomic_DNA"/>
</dbReference>
<comment type="caution">
    <text evidence="1">The sequence shown here is derived from an EMBL/GenBank/DDBJ whole genome shotgun (WGS) entry which is preliminary data.</text>
</comment>
<gene>
    <name evidence="1" type="ORF">EZS28_006504</name>
</gene>
<dbReference type="Proteomes" id="UP000324800">
    <property type="component" value="Unassembled WGS sequence"/>
</dbReference>
<accession>A0A5J4WTT2</accession>
<dbReference type="AlphaFoldDB" id="A0A5J4WTT2"/>
<evidence type="ECO:0000313" key="2">
    <source>
        <dbReference type="Proteomes" id="UP000324800"/>
    </source>
</evidence>
<evidence type="ECO:0000313" key="1">
    <source>
        <dbReference type="EMBL" id="KAA6397966.1"/>
    </source>
</evidence>
<name>A0A5J4WTT2_9EUKA</name>
<protein>
    <submittedName>
        <fullName evidence="1">Uncharacterized protein</fullName>
    </submittedName>
</protein>
<organism evidence="1 2">
    <name type="scientific">Streblomastix strix</name>
    <dbReference type="NCBI Taxonomy" id="222440"/>
    <lineage>
        <taxon>Eukaryota</taxon>
        <taxon>Metamonada</taxon>
        <taxon>Preaxostyla</taxon>
        <taxon>Oxymonadida</taxon>
        <taxon>Streblomastigidae</taxon>
        <taxon>Streblomastix</taxon>
    </lineage>
</organism>
<sequence length="224" mass="25583">MKHRCDFNQQTSISKILRKRRRFELPATVTDKDMLEAQLNIIAVQDVNYSTQGSDEVQYSLALAEQYERIPLKLYNRNELSQKIPGYGKKKENTELELRRSIHGALVLDTTTHLTRQFTLCSLCTPQEEFPPFPIFLKENVNNTDDYSTIIVEATQIAEELEIITDFVAADGNKAKQSAMNNNDDDRTKNKLRIAILNSSFKGQPIHLVRGNQSINELQMSSSC</sequence>